<name>A0A1A9I5Y6_9BACT</name>
<dbReference type="RefSeq" id="WP_067757658.1">
    <property type="nucleotide sequence ID" value="NZ_CP015772.1"/>
</dbReference>
<reference evidence="1 2" key="1">
    <citation type="submission" date="2016-05" db="EMBL/GenBank/DDBJ databases">
        <title>Niabella ginsenosidivorans BS26 whole genome sequencing.</title>
        <authorList>
            <person name="Im W.T."/>
            <person name="Siddiqi M.Z."/>
        </authorList>
    </citation>
    <scope>NUCLEOTIDE SEQUENCE [LARGE SCALE GENOMIC DNA]</scope>
    <source>
        <strain evidence="1 2">BS26</strain>
    </source>
</reference>
<organism evidence="1 2">
    <name type="scientific">Niabella ginsenosidivorans</name>
    <dbReference type="NCBI Taxonomy" id="1176587"/>
    <lineage>
        <taxon>Bacteria</taxon>
        <taxon>Pseudomonadati</taxon>
        <taxon>Bacteroidota</taxon>
        <taxon>Chitinophagia</taxon>
        <taxon>Chitinophagales</taxon>
        <taxon>Chitinophagaceae</taxon>
        <taxon>Niabella</taxon>
    </lineage>
</organism>
<dbReference type="AlphaFoldDB" id="A0A1A9I5Y6"/>
<dbReference type="OrthoDB" id="6692273at2"/>
<dbReference type="EMBL" id="CP015772">
    <property type="protein sequence ID" value="ANH82101.1"/>
    <property type="molecule type" value="Genomic_DNA"/>
</dbReference>
<dbReference type="Proteomes" id="UP000077667">
    <property type="component" value="Chromosome"/>
</dbReference>
<evidence type="ECO:0000313" key="1">
    <source>
        <dbReference type="EMBL" id="ANH82101.1"/>
    </source>
</evidence>
<protein>
    <submittedName>
        <fullName evidence="1">Uncharacterized protein</fullName>
    </submittedName>
</protein>
<proteinExistence type="predicted"/>
<sequence>MVHAGFFHLQGKAAFDREIENNAFSVLPVITISGITEENDVVIAAARVQAHFRNGNLLDALF</sequence>
<dbReference type="KEGG" id="nia:A8C56_14965"/>
<dbReference type="STRING" id="1176587.A8C56_14965"/>
<accession>A0A1A9I5Y6</accession>
<keyword evidence="2" id="KW-1185">Reference proteome</keyword>
<evidence type="ECO:0000313" key="2">
    <source>
        <dbReference type="Proteomes" id="UP000077667"/>
    </source>
</evidence>
<gene>
    <name evidence="1" type="ORF">A8C56_14965</name>
</gene>